<keyword evidence="3" id="KW-0809">Transit peptide</keyword>
<dbReference type="PANTHER" id="PTHR21338:SF0">
    <property type="entry name" value="LARGE RIBOSOMAL SUBUNIT PROTEIN ML41"/>
    <property type="match status" value="1"/>
</dbReference>
<dbReference type="Proteomes" id="UP000653454">
    <property type="component" value="Unassembled WGS sequence"/>
</dbReference>
<keyword evidence="4" id="KW-0689">Ribosomal protein</keyword>
<gene>
    <name evidence="8" type="ORF">PLXY2_LOCUS4672</name>
</gene>
<keyword evidence="6" id="KW-0687">Ribonucleoprotein</keyword>
<protein>
    <submittedName>
        <fullName evidence="8">(diamondback moth) hypothetical protein</fullName>
    </submittedName>
</protein>
<organism evidence="8 9">
    <name type="scientific">Plutella xylostella</name>
    <name type="common">Diamondback moth</name>
    <name type="synonym">Plutella maculipennis</name>
    <dbReference type="NCBI Taxonomy" id="51655"/>
    <lineage>
        <taxon>Eukaryota</taxon>
        <taxon>Metazoa</taxon>
        <taxon>Ecdysozoa</taxon>
        <taxon>Arthropoda</taxon>
        <taxon>Hexapoda</taxon>
        <taxon>Insecta</taxon>
        <taxon>Pterygota</taxon>
        <taxon>Neoptera</taxon>
        <taxon>Endopterygota</taxon>
        <taxon>Lepidoptera</taxon>
        <taxon>Glossata</taxon>
        <taxon>Ditrysia</taxon>
        <taxon>Yponomeutoidea</taxon>
        <taxon>Plutellidae</taxon>
        <taxon>Plutella</taxon>
    </lineage>
</organism>
<dbReference type="GO" id="GO:0005762">
    <property type="term" value="C:mitochondrial large ribosomal subunit"/>
    <property type="evidence" value="ECO:0007669"/>
    <property type="project" value="InterPro"/>
</dbReference>
<dbReference type="PANTHER" id="PTHR21338">
    <property type="entry name" value="MITOCHONDRIAL RIBOSOMAL PROTEIN L41"/>
    <property type="match status" value="1"/>
</dbReference>
<evidence type="ECO:0000256" key="5">
    <source>
        <dbReference type="ARBA" id="ARBA00023128"/>
    </source>
</evidence>
<comment type="similarity">
    <text evidence="2">Belongs to the mitochondrion-specific ribosomal protein mL41 family.</text>
</comment>
<accession>A0A8S4E7S5</accession>
<proteinExistence type="inferred from homology"/>
<evidence type="ECO:0000256" key="3">
    <source>
        <dbReference type="ARBA" id="ARBA00022946"/>
    </source>
</evidence>
<dbReference type="GO" id="GO:0006412">
    <property type="term" value="P:translation"/>
    <property type="evidence" value="ECO:0007669"/>
    <property type="project" value="TreeGrafter"/>
</dbReference>
<keyword evidence="9" id="KW-1185">Reference proteome</keyword>
<evidence type="ECO:0000256" key="6">
    <source>
        <dbReference type="ARBA" id="ARBA00023274"/>
    </source>
</evidence>
<evidence type="ECO:0000256" key="1">
    <source>
        <dbReference type="ARBA" id="ARBA00004173"/>
    </source>
</evidence>
<dbReference type="EMBL" id="CAJHNJ030000013">
    <property type="protein sequence ID" value="CAG9111715.1"/>
    <property type="molecule type" value="Genomic_DNA"/>
</dbReference>
<comment type="subcellular location">
    <subcellularLocation>
        <location evidence="1">Mitochondrion</location>
    </subcellularLocation>
</comment>
<evidence type="ECO:0000256" key="7">
    <source>
        <dbReference type="SAM" id="MobiDB-lite"/>
    </source>
</evidence>
<evidence type="ECO:0000256" key="4">
    <source>
        <dbReference type="ARBA" id="ARBA00022980"/>
    </source>
</evidence>
<dbReference type="Pfam" id="PF09809">
    <property type="entry name" value="MRP-L27"/>
    <property type="match status" value="1"/>
</dbReference>
<comment type="caution">
    <text evidence="8">The sequence shown here is derived from an EMBL/GenBank/DDBJ whole genome shotgun (WGS) entry which is preliminary data.</text>
</comment>
<reference evidence="8" key="1">
    <citation type="submission" date="2020-11" db="EMBL/GenBank/DDBJ databases">
        <authorList>
            <person name="Whiteford S."/>
        </authorList>
    </citation>
    <scope>NUCLEOTIDE SEQUENCE</scope>
</reference>
<evidence type="ECO:0000256" key="2">
    <source>
        <dbReference type="ARBA" id="ARBA00010152"/>
    </source>
</evidence>
<feature type="compositionally biased region" description="Basic and acidic residues" evidence="7">
    <location>
        <begin position="143"/>
        <end position="153"/>
    </location>
</feature>
<dbReference type="AlphaFoldDB" id="A0A8S4E7S5"/>
<keyword evidence="5" id="KW-0496">Mitochondrion</keyword>
<evidence type="ECO:0000313" key="9">
    <source>
        <dbReference type="Proteomes" id="UP000653454"/>
    </source>
</evidence>
<dbReference type="GO" id="GO:0003735">
    <property type="term" value="F:structural constituent of ribosome"/>
    <property type="evidence" value="ECO:0007669"/>
    <property type="project" value="InterPro"/>
</dbReference>
<sequence length="163" mass="18725">MSKYSSLINFVSKRSISLTAPCESKRNFRKFMLINKRGSRLHKQQQAKSPNPQLEIDHRGVRPTGYYLNGRFIKVPEMVPEIIVPDLKDCEFKPYVSYKVTDVVQSEFTSEQLFNAIYSKKIISDFKEGKLDENGSPLEPSEEEKLNSEEAIARAKRTGSDIF</sequence>
<feature type="region of interest" description="Disordered" evidence="7">
    <location>
        <begin position="129"/>
        <end position="163"/>
    </location>
</feature>
<name>A0A8S4E7S5_PLUXY</name>
<evidence type="ECO:0000313" key="8">
    <source>
        <dbReference type="EMBL" id="CAG9111715.1"/>
    </source>
</evidence>
<dbReference type="InterPro" id="IPR019189">
    <property type="entry name" value="Ribosomal_mL41"/>
</dbReference>